<dbReference type="Gene3D" id="3.30.43.10">
    <property type="entry name" value="Uridine Diphospho-n-acetylenolpyruvylglucosamine Reductase, domain 2"/>
    <property type="match status" value="1"/>
</dbReference>
<dbReference type="InterPro" id="IPR016166">
    <property type="entry name" value="FAD-bd_PCMH"/>
</dbReference>
<reference evidence="7 8" key="1">
    <citation type="submission" date="2021-06" db="EMBL/GenBank/DDBJ databases">
        <title>Halomicroarcula sp. a new haloarchaeum isolated from saline soil.</title>
        <authorList>
            <person name="Duran-Viseras A."/>
            <person name="Sanchez-Porro C."/>
            <person name="Ventosa A."/>
        </authorList>
    </citation>
    <scope>NUCLEOTIDE SEQUENCE [LARGE SCALE GENOMIC DNA]</scope>
    <source>
        <strain evidence="7 8">F27</strain>
    </source>
</reference>
<dbReference type="AlphaFoldDB" id="A0AAW4PIW0"/>
<keyword evidence="8" id="KW-1185">Reference proteome</keyword>
<sequence>MAQTTIDTDRLAQFDAACHGDLIQPGDSDYDDARAVWNGMIDKRPALIVRCAGVADVMAAVEFARDNDLLLAVRGGGHNVAGTAVCDGGLVIDLSAMTGVRVDPEARTAWVQAGATWADLDHETQAFGLATPGGVVSDTGVAGLTLGGGIGHLRCKYGLSCDNLRSVELVTAAGEYLTASADEHPELFWGLRGGGGNFGVVTGFTFELHPVGPEVATCLVVYPGEQLGECLQAYRDYVRAAPADVSTLAFAGVIPDEELFAGDERDAFKIAFLGCHAGAVDAGTRALEPLREFATPMADVSGVMPYAEFQQLLDEDYPDGLRYYWKSLYLDGLSDAAINRIQYWAEAAPSPLSTVDVWQLGGAIADRDGRESAFAGRHAPYLLGVEANWEAPAADGANVEWVRDCLDDMRQFSDGSVYLNFPGFLEEGDAMLQTTFGPAYERLVALKDEYDPTNLFSRNQNIAPSG</sequence>
<dbReference type="Gene3D" id="3.30.465.10">
    <property type="match status" value="1"/>
</dbReference>
<protein>
    <submittedName>
        <fullName evidence="7">FAD-binding oxidoreductase</fullName>
    </submittedName>
</protein>
<evidence type="ECO:0000256" key="2">
    <source>
        <dbReference type="ARBA" id="ARBA00005466"/>
    </source>
</evidence>
<dbReference type="InterPro" id="IPR006094">
    <property type="entry name" value="Oxid_FAD_bind_N"/>
</dbReference>
<dbReference type="InterPro" id="IPR036318">
    <property type="entry name" value="FAD-bd_PCMH-like_sf"/>
</dbReference>
<dbReference type="RefSeq" id="WP_220582448.1">
    <property type="nucleotide sequence ID" value="NZ_RKLT01000030.1"/>
</dbReference>
<dbReference type="InterPro" id="IPR050416">
    <property type="entry name" value="FAD-linked_Oxidoreductase"/>
</dbReference>
<keyword evidence="3" id="KW-0285">Flavoprotein</keyword>
<dbReference type="SUPFAM" id="SSF56176">
    <property type="entry name" value="FAD-binding/transporter-associated domain-like"/>
    <property type="match status" value="1"/>
</dbReference>
<dbReference type="Gene3D" id="3.40.462.20">
    <property type="match status" value="1"/>
</dbReference>
<dbReference type="GO" id="GO:0016491">
    <property type="term" value="F:oxidoreductase activity"/>
    <property type="evidence" value="ECO:0007669"/>
    <property type="project" value="UniProtKB-KW"/>
</dbReference>
<evidence type="ECO:0000256" key="1">
    <source>
        <dbReference type="ARBA" id="ARBA00001974"/>
    </source>
</evidence>
<dbReference type="SUPFAM" id="SSF55103">
    <property type="entry name" value="FAD-linked oxidases, C-terminal domain"/>
    <property type="match status" value="1"/>
</dbReference>
<gene>
    <name evidence="7" type="ORF">EGH23_23645</name>
</gene>
<keyword evidence="4" id="KW-0274">FAD</keyword>
<evidence type="ECO:0000313" key="7">
    <source>
        <dbReference type="EMBL" id="MBX0297863.1"/>
    </source>
</evidence>
<dbReference type="InterPro" id="IPR006093">
    <property type="entry name" value="Oxy_OxRdtase_FAD_BS"/>
</dbReference>
<dbReference type="Pfam" id="PF01565">
    <property type="entry name" value="FAD_binding_4"/>
    <property type="match status" value="1"/>
</dbReference>
<dbReference type="InterPro" id="IPR016169">
    <property type="entry name" value="FAD-bd_PCMH_sub2"/>
</dbReference>
<organism evidence="7 8">
    <name type="scientific">Haloarcula nitratireducens</name>
    <dbReference type="NCBI Taxonomy" id="2487749"/>
    <lineage>
        <taxon>Archaea</taxon>
        <taxon>Methanobacteriati</taxon>
        <taxon>Methanobacteriota</taxon>
        <taxon>Stenosarchaea group</taxon>
        <taxon>Halobacteria</taxon>
        <taxon>Halobacteriales</taxon>
        <taxon>Haloarculaceae</taxon>
        <taxon>Haloarcula</taxon>
    </lineage>
</organism>
<dbReference type="InterPro" id="IPR016167">
    <property type="entry name" value="FAD-bd_PCMH_sub1"/>
</dbReference>
<dbReference type="EMBL" id="RKLT01000030">
    <property type="protein sequence ID" value="MBX0297863.1"/>
    <property type="molecule type" value="Genomic_DNA"/>
</dbReference>
<feature type="domain" description="FAD-binding PCMH-type" evidence="6">
    <location>
        <begin position="41"/>
        <end position="211"/>
    </location>
</feature>
<comment type="caution">
    <text evidence="7">The sequence shown here is derived from an EMBL/GenBank/DDBJ whole genome shotgun (WGS) entry which is preliminary data.</text>
</comment>
<dbReference type="Pfam" id="PF08031">
    <property type="entry name" value="BBE"/>
    <property type="match status" value="1"/>
</dbReference>
<dbReference type="GO" id="GO:0071949">
    <property type="term" value="F:FAD binding"/>
    <property type="evidence" value="ECO:0007669"/>
    <property type="project" value="InterPro"/>
</dbReference>
<keyword evidence="5" id="KW-0560">Oxidoreductase</keyword>
<comment type="cofactor">
    <cofactor evidence="1">
        <name>FAD</name>
        <dbReference type="ChEBI" id="CHEBI:57692"/>
    </cofactor>
</comment>
<dbReference type="InterPro" id="IPR012951">
    <property type="entry name" value="BBE"/>
</dbReference>
<accession>A0AAW4PIW0</accession>
<evidence type="ECO:0000313" key="8">
    <source>
        <dbReference type="Proteomes" id="UP001430455"/>
    </source>
</evidence>
<proteinExistence type="inferred from homology"/>
<dbReference type="InterPro" id="IPR016164">
    <property type="entry name" value="FAD-linked_Oxase-like_C"/>
</dbReference>
<dbReference type="PANTHER" id="PTHR42973:SF39">
    <property type="entry name" value="FAD-BINDING PCMH-TYPE DOMAIN-CONTAINING PROTEIN"/>
    <property type="match status" value="1"/>
</dbReference>
<comment type="similarity">
    <text evidence="2">Belongs to the oxygen-dependent FAD-linked oxidoreductase family.</text>
</comment>
<dbReference type="PROSITE" id="PS00862">
    <property type="entry name" value="OX2_COVAL_FAD"/>
    <property type="match status" value="1"/>
</dbReference>
<dbReference type="PANTHER" id="PTHR42973">
    <property type="entry name" value="BINDING OXIDOREDUCTASE, PUTATIVE (AFU_ORTHOLOGUE AFUA_1G17690)-RELATED"/>
    <property type="match status" value="1"/>
</dbReference>
<evidence type="ECO:0000256" key="5">
    <source>
        <dbReference type="ARBA" id="ARBA00023002"/>
    </source>
</evidence>
<evidence type="ECO:0000259" key="6">
    <source>
        <dbReference type="PROSITE" id="PS51387"/>
    </source>
</evidence>
<dbReference type="PROSITE" id="PS51387">
    <property type="entry name" value="FAD_PCMH"/>
    <property type="match status" value="1"/>
</dbReference>
<name>A0AAW4PIW0_9EURY</name>
<dbReference type="Proteomes" id="UP001430455">
    <property type="component" value="Unassembled WGS sequence"/>
</dbReference>
<evidence type="ECO:0000256" key="4">
    <source>
        <dbReference type="ARBA" id="ARBA00022827"/>
    </source>
</evidence>
<evidence type="ECO:0000256" key="3">
    <source>
        <dbReference type="ARBA" id="ARBA00022630"/>
    </source>
</evidence>